<keyword evidence="2" id="KW-0813">Transport</keyword>
<feature type="compositionally biased region" description="Pro residues" evidence="6">
    <location>
        <begin position="29"/>
        <end position="40"/>
    </location>
</feature>
<evidence type="ECO:0000256" key="3">
    <source>
        <dbReference type="ARBA" id="ARBA00022692"/>
    </source>
</evidence>
<evidence type="ECO:0000256" key="7">
    <source>
        <dbReference type="SAM" id="Phobius"/>
    </source>
</evidence>
<keyword evidence="9" id="KW-1185">Reference proteome</keyword>
<feature type="transmembrane region" description="Helical" evidence="7">
    <location>
        <begin position="226"/>
        <end position="251"/>
    </location>
</feature>
<protein>
    <submittedName>
        <fullName evidence="8">Divalent metal cation transporter MntH</fullName>
    </submittedName>
</protein>
<comment type="caution">
    <text evidence="8">The sequence shown here is derived from an EMBL/GenBank/DDBJ whole genome shotgun (WGS) entry which is preliminary data.</text>
</comment>
<dbReference type="GO" id="GO:0034755">
    <property type="term" value="P:iron ion transmembrane transport"/>
    <property type="evidence" value="ECO:0007669"/>
    <property type="project" value="TreeGrafter"/>
</dbReference>
<dbReference type="Pfam" id="PF01566">
    <property type="entry name" value="Nramp"/>
    <property type="match status" value="1"/>
</dbReference>
<sequence>MRALRRRLRTHFAPAPTPAPATAGAGAAGPPPDGSAPPPVVGRRARTRTVVLMTGPAVVVSMAYVDPGNFASNMTAGARYGMMLLWVIVLANVIAMFVQYLASKAGIVSGRSLAELCRDHTPRPVRWPLWAQAELVAMATDLAEFVGGAVALHLLFGIPLLPAAVIIGVVSLVLLALAPDGKRRFEVTIGAFLVVILVAFVYQSLSSGSWDGAASGLTPRFAGADSLLLATGMVGATVMPHAIYLHSALGARHAGTGPAQQRALLRANRTGIVIALGAAGFVNATMLTIAATAFSGANSDQTLESIHSGLGSIVGPGAALAFALALLASGLASSSVGTCAGQVIMQGFLRRQVPLLVRRLVTMTPPLVVLALGIDPTWALVLSQVVLSFGIPFALVPLVIFTSRRSVMGPLVNRPLTTAIGTVAVLLISALNVFLIGMVATEGL</sequence>
<dbReference type="PANTHER" id="PTHR11706">
    <property type="entry name" value="SOLUTE CARRIER PROTEIN FAMILY 11 MEMBER"/>
    <property type="match status" value="1"/>
</dbReference>
<evidence type="ECO:0000256" key="4">
    <source>
        <dbReference type="ARBA" id="ARBA00022989"/>
    </source>
</evidence>
<feature type="transmembrane region" description="Helical" evidence="7">
    <location>
        <begin position="380"/>
        <end position="403"/>
    </location>
</feature>
<evidence type="ECO:0000313" key="8">
    <source>
        <dbReference type="EMBL" id="GGX59316.1"/>
    </source>
</evidence>
<feature type="transmembrane region" description="Helical" evidence="7">
    <location>
        <begin position="187"/>
        <end position="206"/>
    </location>
</feature>
<proteinExistence type="predicted"/>
<evidence type="ECO:0000313" key="9">
    <source>
        <dbReference type="Proteomes" id="UP000619244"/>
    </source>
</evidence>
<keyword evidence="4 7" id="KW-1133">Transmembrane helix</keyword>
<dbReference type="GO" id="GO:0015086">
    <property type="term" value="F:cadmium ion transmembrane transporter activity"/>
    <property type="evidence" value="ECO:0007669"/>
    <property type="project" value="TreeGrafter"/>
</dbReference>
<feature type="transmembrane region" description="Helical" evidence="7">
    <location>
        <begin position="83"/>
        <end position="102"/>
    </location>
</feature>
<name>A0A918KDD7_9ACTN</name>
<reference evidence="8" key="2">
    <citation type="submission" date="2020-09" db="EMBL/GenBank/DDBJ databases">
        <authorList>
            <person name="Sun Q."/>
            <person name="Ohkuma M."/>
        </authorList>
    </citation>
    <scope>NUCLEOTIDE SEQUENCE</scope>
    <source>
        <strain evidence="8">JCM 4790</strain>
    </source>
</reference>
<feature type="transmembrane region" description="Helical" evidence="7">
    <location>
        <begin position="356"/>
        <end position="374"/>
    </location>
</feature>
<dbReference type="NCBIfam" id="NF037982">
    <property type="entry name" value="Nramp_1"/>
    <property type="match status" value="1"/>
</dbReference>
<evidence type="ECO:0000256" key="1">
    <source>
        <dbReference type="ARBA" id="ARBA00004141"/>
    </source>
</evidence>
<dbReference type="Proteomes" id="UP000619244">
    <property type="component" value="Unassembled WGS sequence"/>
</dbReference>
<organism evidence="8 9">
    <name type="scientific">Streptomyces minutiscleroticus</name>
    <dbReference type="NCBI Taxonomy" id="68238"/>
    <lineage>
        <taxon>Bacteria</taxon>
        <taxon>Bacillati</taxon>
        <taxon>Actinomycetota</taxon>
        <taxon>Actinomycetes</taxon>
        <taxon>Kitasatosporales</taxon>
        <taxon>Streptomycetaceae</taxon>
        <taxon>Streptomyces</taxon>
    </lineage>
</organism>
<dbReference type="InterPro" id="IPR001046">
    <property type="entry name" value="NRAMP_fam"/>
</dbReference>
<feature type="region of interest" description="Disordered" evidence="6">
    <location>
        <begin position="10"/>
        <end position="41"/>
    </location>
</feature>
<dbReference type="AlphaFoldDB" id="A0A918KDD7"/>
<evidence type="ECO:0000256" key="5">
    <source>
        <dbReference type="ARBA" id="ARBA00023136"/>
    </source>
</evidence>
<feature type="transmembrane region" description="Helical" evidence="7">
    <location>
        <begin position="317"/>
        <end position="344"/>
    </location>
</feature>
<dbReference type="PRINTS" id="PR00447">
    <property type="entry name" value="NATRESASSCMP"/>
</dbReference>
<gene>
    <name evidence="8" type="primary">mntH</name>
    <name evidence="8" type="ORF">GCM10010358_12120</name>
</gene>
<dbReference type="NCBIfam" id="TIGR01197">
    <property type="entry name" value="nramp"/>
    <property type="match status" value="1"/>
</dbReference>
<evidence type="ECO:0000256" key="6">
    <source>
        <dbReference type="SAM" id="MobiDB-lite"/>
    </source>
</evidence>
<dbReference type="GO" id="GO:0005384">
    <property type="term" value="F:manganese ion transmembrane transporter activity"/>
    <property type="evidence" value="ECO:0007669"/>
    <property type="project" value="TreeGrafter"/>
</dbReference>
<dbReference type="NCBIfam" id="NF001923">
    <property type="entry name" value="PRK00701.1"/>
    <property type="match status" value="1"/>
</dbReference>
<keyword evidence="3 7" id="KW-0812">Transmembrane</keyword>
<keyword evidence="5 7" id="KW-0472">Membrane</keyword>
<feature type="transmembrane region" description="Helical" evidence="7">
    <location>
        <begin position="150"/>
        <end position="175"/>
    </location>
</feature>
<dbReference type="EMBL" id="BMVU01000003">
    <property type="protein sequence ID" value="GGX59316.1"/>
    <property type="molecule type" value="Genomic_DNA"/>
</dbReference>
<dbReference type="PANTHER" id="PTHR11706:SF33">
    <property type="entry name" value="NATURAL RESISTANCE-ASSOCIATED MACROPHAGE PROTEIN 2"/>
    <property type="match status" value="1"/>
</dbReference>
<evidence type="ECO:0000256" key="2">
    <source>
        <dbReference type="ARBA" id="ARBA00022448"/>
    </source>
</evidence>
<dbReference type="GO" id="GO:0005886">
    <property type="term" value="C:plasma membrane"/>
    <property type="evidence" value="ECO:0007669"/>
    <property type="project" value="TreeGrafter"/>
</dbReference>
<comment type="subcellular location">
    <subcellularLocation>
        <location evidence="1">Membrane</location>
        <topology evidence="1">Multi-pass membrane protein</topology>
    </subcellularLocation>
</comment>
<accession>A0A918KDD7</accession>
<feature type="transmembrane region" description="Helical" evidence="7">
    <location>
        <begin position="272"/>
        <end position="297"/>
    </location>
</feature>
<reference evidence="8" key="1">
    <citation type="journal article" date="2014" name="Int. J. Syst. Evol. Microbiol.">
        <title>Complete genome sequence of Corynebacterium casei LMG S-19264T (=DSM 44701T), isolated from a smear-ripened cheese.</title>
        <authorList>
            <consortium name="US DOE Joint Genome Institute (JGI-PGF)"/>
            <person name="Walter F."/>
            <person name="Albersmeier A."/>
            <person name="Kalinowski J."/>
            <person name="Ruckert C."/>
        </authorList>
    </citation>
    <scope>NUCLEOTIDE SEQUENCE</scope>
    <source>
        <strain evidence="8">JCM 4790</strain>
    </source>
</reference>
<feature type="transmembrane region" description="Helical" evidence="7">
    <location>
        <begin position="415"/>
        <end position="440"/>
    </location>
</feature>